<dbReference type="InterPro" id="IPR043133">
    <property type="entry name" value="GTP-CH-I_C/QueF"/>
</dbReference>
<organism evidence="2 3">
    <name type="scientific">Sphingomonas daechungensis</name>
    <dbReference type="NCBI Taxonomy" id="1176646"/>
    <lineage>
        <taxon>Bacteria</taxon>
        <taxon>Pseudomonadati</taxon>
        <taxon>Pseudomonadota</taxon>
        <taxon>Alphaproteobacteria</taxon>
        <taxon>Sphingomonadales</taxon>
        <taxon>Sphingomonadaceae</taxon>
        <taxon>Sphingomonas</taxon>
    </lineage>
</organism>
<accession>A0ABX6T2D2</accession>
<evidence type="ECO:0000259" key="1">
    <source>
        <dbReference type="SMART" id="SM00905"/>
    </source>
</evidence>
<feature type="domain" description="Dihydroneopterin aldolase/epimerase" evidence="1">
    <location>
        <begin position="23"/>
        <end position="133"/>
    </location>
</feature>
<dbReference type="SMART" id="SM00905">
    <property type="entry name" value="FolB"/>
    <property type="match status" value="1"/>
</dbReference>
<dbReference type="RefSeq" id="WP_187714808.1">
    <property type="nucleotide sequence ID" value="NZ_BAABJC010000001.1"/>
</dbReference>
<reference evidence="2 3" key="1">
    <citation type="submission" date="2020-08" db="EMBL/GenBank/DDBJ databases">
        <title>Genome sequence of Sphingomonas daechungensis KACC 18115T.</title>
        <authorList>
            <person name="Hyun D.-W."/>
            <person name="Bae J.-W."/>
        </authorList>
    </citation>
    <scope>NUCLEOTIDE SEQUENCE [LARGE SCALE GENOMIC DNA]</scope>
    <source>
        <strain evidence="2 3">KACC 18115</strain>
    </source>
</reference>
<keyword evidence="3" id="KW-1185">Reference proteome</keyword>
<evidence type="ECO:0000313" key="3">
    <source>
        <dbReference type="Proteomes" id="UP000516134"/>
    </source>
</evidence>
<protein>
    <submittedName>
        <fullName evidence="2">Dihydroneopterin aldolase</fullName>
    </submittedName>
</protein>
<sequence>MSDALPILTGMVPENLRPRSARIFLDSLDVMADIGFHEFEIGVPQRLSVTVEIWLDHIPPADCDDPAFAWDYDFIREQVETLAKARRYNLQESLAHAIYDRIAGLRGVRALRVLTAKPDIYPDAKAVGVELASFKGCVPDVATM</sequence>
<dbReference type="Gene3D" id="3.30.1130.10">
    <property type="match status" value="1"/>
</dbReference>
<proteinExistence type="predicted"/>
<evidence type="ECO:0000313" key="2">
    <source>
        <dbReference type="EMBL" id="QNP43378.1"/>
    </source>
</evidence>
<dbReference type="Proteomes" id="UP000516134">
    <property type="component" value="Chromosome"/>
</dbReference>
<name>A0ABX6T2D2_9SPHN</name>
<dbReference type="InterPro" id="IPR006157">
    <property type="entry name" value="FolB_dom"/>
</dbReference>
<dbReference type="SUPFAM" id="SSF55620">
    <property type="entry name" value="Tetrahydrobiopterin biosynthesis enzymes-like"/>
    <property type="match status" value="1"/>
</dbReference>
<dbReference type="Pfam" id="PF02152">
    <property type="entry name" value="FolB"/>
    <property type="match status" value="1"/>
</dbReference>
<dbReference type="EMBL" id="CP060780">
    <property type="protein sequence ID" value="QNP43378.1"/>
    <property type="molecule type" value="Genomic_DNA"/>
</dbReference>
<gene>
    <name evidence="2" type="ORF">H9L15_00490</name>
</gene>